<dbReference type="EMBL" id="PDKW01000040">
    <property type="protein sequence ID" value="PGH57284.1"/>
    <property type="molecule type" value="Genomic_DNA"/>
</dbReference>
<protein>
    <submittedName>
        <fullName evidence="2">Uncharacterized protein</fullName>
    </submittedName>
</protein>
<sequence>MSNAIALAGDGDALQPGQIRFSQAALPPLPAGTYRLSATQTVDGIKDQDTPPTYTAVQTLQIQGPRFALAPGDLQSVMPPANQTGSWENTLPNVVLRRRTLPWERTLDGSVPPADSVPAPWIGLLTVTAAELGGEAGAVAAPSPVHSGTVSDLVQPTNTAVLGPQLSGVPQADMQTGLLLLDLPVTLFQSVAPTLADLSWLAHVREVNTDHKEILGLDEDGTFSIVVGNRTLQPGAVNYLFLVSLEGHQDHLAGSTIPSSYTTIRFASLAWWKVQADVSKGDFIEIMQALPDNGGVDLVQMPHLPIPASGNGDADDPSAIAAMGLGMGYVPLTYRMRVGEQATAWYRGPASAVPTKADGLGPFVFSDQAIRYDPTTALFDVSQAAAWQIGRLLALSDSTFARLMFLWRKEFHQAVAANVVLGQVADALPVTAETMLALPAAGPGSGGRTLALSHQTAAVALAEAFAALAGREVAVPAADGGSLSGIPRRIRREDRPPVAAAPGLQSNGLRSAAASADAATGAADPLEALLDHVFGPSAE</sequence>
<accession>A0A2B8B7M2</accession>
<dbReference type="RefSeq" id="WP_098736736.1">
    <property type="nucleotide sequence ID" value="NZ_PDKW01000040.1"/>
</dbReference>
<gene>
    <name evidence="2" type="ORF">CRT60_12565</name>
</gene>
<evidence type="ECO:0000256" key="1">
    <source>
        <dbReference type="SAM" id="MobiDB-lite"/>
    </source>
</evidence>
<evidence type="ECO:0000313" key="3">
    <source>
        <dbReference type="Proteomes" id="UP000225379"/>
    </source>
</evidence>
<dbReference type="OrthoDB" id="4846903at2"/>
<evidence type="ECO:0000313" key="2">
    <source>
        <dbReference type="EMBL" id="PGH57284.1"/>
    </source>
</evidence>
<organism evidence="2 3">
    <name type="scientific">Azospirillum palustre</name>
    <dbReference type="NCBI Taxonomy" id="2044885"/>
    <lineage>
        <taxon>Bacteria</taxon>
        <taxon>Pseudomonadati</taxon>
        <taxon>Pseudomonadota</taxon>
        <taxon>Alphaproteobacteria</taxon>
        <taxon>Rhodospirillales</taxon>
        <taxon>Azospirillaceae</taxon>
        <taxon>Azospirillum</taxon>
    </lineage>
</organism>
<reference evidence="3" key="1">
    <citation type="submission" date="2017-10" db="EMBL/GenBank/DDBJ databases">
        <authorList>
            <person name="Kravchenko I.K."/>
            <person name="Grouzdev D.S."/>
        </authorList>
    </citation>
    <scope>NUCLEOTIDE SEQUENCE [LARGE SCALE GENOMIC DNA]</scope>
    <source>
        <strain evidence="3">B2</strain>
    </source>
</reference>
<dbReference type="AlphaFoldDB" id="A0A2B8B7M2"/>
<proteinExistence type="predicted"/>
<dbReference type="Proteomes" id="UP000225379">
    <property type="component" value="Unassembled WGS sequence"/>
</dbReference>
<name>A0A2B8B7M2_9PROT</name>
<feature type="region of interest" description="Disordered" evidence="1">
    <location>
        <begin position="485"/>
        <end position="517"/>
    </location>
</feature>
<keyword evidence="3" id="KW-1185">Reference proteome</keyword>
<comment type="caution">
    <text evidence="2">The sequence shown here is derived from an EMBL/GenBank/DDBJ whole genome shotgun (WGS) entry which is preliminary data.</text>
</comment>